<comment type="caution">
    <text evidence="7">The sequence shown here is derived from an EMBL/GenBank/DDBJ whole genome shotgun (WGS) entry which is preliminary data.</text>
</comment>
<dbReference type="PROSITE" id="PS00893">
    <property type="entry name" value="NUDIX_BOX"/>
    <property type="match status" value="1"/>
</dbReference>
<dbReference type="PROSITE" id="PS51462">
    <property type="entry name" value="NUDIX"/>
    <property type="match status" value="1"/>
</dbReference>
<dbReference type="PANTHER" id="PTHR21340:SF0">
    <property type="entry name" value="BIS(5'-NUCLEOSYL)-TETRAPHOSPHATASE [ASYMMETRICAL]"/>
    <property type="match status" value="1"/>
</dbReference>
<organism evidence="7 8">
    <name type="scientific">Metamycoplasma neophronis</name>
    <dbReference type="NCBI Taxonomy" id="872983"/>
    <lineage>
        <taxon>Bacteria</taxon>
        <taxon>Bacillati</taxon>
        <taxon>Mycoplasmatota</taxon>
        <taxon>Mycoplasmoidales</taxon>
        <taxon>Metamycoplasmataceae</taxon>
        <taxon>Metamycoplasma</taxon>
    </lineage>
</organism>
<evidence type="ECO:0000256" key="5">
    <source>
        <dbReference type="ARBA" id="ARBA00032644"/>
    </source>
</evidence>
<dbReference type="Gene3D" id="3.90.79.10">
    <property type="entry name" value="Nucleoside Triphosphate Pyrophosphohydrolase"/>
    <property type="match status" value="1"/>
</dbReference>
<dbReference type="Proteomes" id="UP000316851">
    <property type="component" value="Unassembled WGS sequence"/>
</dbReference>
<dbReference type="EMBL" id="VHHP01000008">
    <property type="protein sequence ID" value="TPR53363.1"/>
    <property type="molecule type" value="Genomic_DNA"/>
</dbReference>
<dbReference type="InterPro" id="IPR000086">
    <property type="entry name" value="NUDIX_hydrolase_dom"/>
</dbReference>
<name>A0ABY2YZU3_9BACT</name>
<evidence type="ECO:0000256" key="4">
    <source>
        <dbReference type="ARBA" id="ARBA00022801"/>
    </source>
</evidence>
<evidence type="ECO:0000259" key="6">
    <source>
        <dbReference type="PROSITE" id="PS51462"/>
    </source>
</evidence>
<keyword evidence="8" id="KW-1185">Reference proteome</keyword>
<dbReference type="RefSeq" id="WP_140915018.1">
    <property type="nucleotide sequence ID" value="NZ_VHHP01000008.1"/>
</dbReference>
<gene>
    <name evidence="7" type="ORF">FJR74_02800</name>
</gene>
<comment type="similarity">
    <text evidence="1">Belongs to the Nudix hydrolase family.</text>
</comment>
<keyword evidence="3" id="KW-0547">Nucleotide-binding</keyword>
<feature type="domain" description="Nudix hydrolase" evidence="6">
    <location>
        <begin position="2"/>
        <end position="129"/>
    </location>
</feature>
<proteinExistence type="inferred from homology"/>
<reference evidence="7" key="1">
    <citation type="submission" date="2019-06" db="EMBL/GenBank/DDBJ databases">
        <title>Mycoplasma neophronis type strain whole genome sequence.</title>
        <authorList>
            <person name="Spergser J."/>
        </authorList>
    </citation>
    <scope>NUCLEOTIDE SEQUENCE [LARGE SCALE GENOMIC DNA]</scope>
    <source>
        <strain evidence="7">DSM 24097</strain>
    </source>
</reference>
<evidence type="ECO:0000256" key="2">
    <source>
        <dbReference type="ARBA" id="ARBA00018911"/>
    </source>
</evidence>
<dbReference type="InterPro" id="IPR015797">
    <property type="entry name" value="NUDIX_hydrolase-like_dom_sf"/>
</dbReference>
<evidence type="ECO:0000256" key="3">
    <source>
        <dbReference type="ARBA" id="ARBA00022741"/>
    </source>
</evidence>
<evidence type="ECO:0000256" key="1">
    <source>
        <dbReference type="ARBA" id="ARBA00005582"/>
    </source>
</evidence>
<dbReference type="InterPro" id="IPR051325">
    <property type="entry name" value="Nudix_hydrolase_domain"/>
</dbReference>
<evidence type="ECO:0000313" key="7">
    <source>
        <dbReference type="EMBL" id="TPR53363.1"/>
    </source>
</evidence>
<evidence type="ECO:0000313" key="8">
    <source>
        <dbReference type="Proteomes" id="UP000316851"/>
    </source>
</evidence>
<dbReference type="InterPro" id="IPR020084">
    <property type="entry name" value="NUDIX_hydrolase_CS"/>
</dbReference>
<dbReference type="PANTHER" id="PTHR21340">
    <property type="entry name" value="DIADENOSINE 5,5-P1,P4-TETRAPHOSPHATE PYROPHOSPHOHYDROLASE MUTT"/>
    <property type="match status" value="1"/>
</dbReference>
<dbReference type="CDD" id="cd03428">
    <property type="entry name" value="NUDIX_Ap4A_Nudt2"/>
    <property type="match status" value="1"/>
</dbReference>
<protein>
    <recommendedName>
        <fullName evidence="2">Bis(5'-nucleosyl)-tetraphosphatase [asymmetrical]</fullName>
    </recommendedName>
    <alternativeName>
        <fullName evidence="5">Diadenosine 5',5'''-P1,P4-tetraphosphate asymmetrical hydrolase</fullName>
    </alternativeName>
</protein>
<dbReference type="SUPFAM" id="SSF55811">
    <property type="entry name" value="Nudix"/>
    <property type="match status" value="1"/>
</dbReference>
<dbReference type="InterPro" id="IPR003565">
    <property type="entry name" value="Tetra_PHTase"/>
</dbReference>
<keyword evidence="4" id="KW-0378">Hydrolase</keyword>
<accession>A0ABY2YZU3</accession>
<dbReference type="Pfam" id="PF00293">
    <property type="entry name" value="NUDIX"/>
    <property type="match status" value="1"/>
</dbReference>
<sequence length="148" mass="17184">MKKEKSCGAVILREINGRLNVLLIEQKAGHWGFPKGHVEGKESEVQTAIREIKEETNLDVTLIKDFKVTTKYSPFPLTMKEVVYFLAFPLNNNLIKQEEEINVVSWVPVRDAELYKITYESDINVLNKAIEYYFDNIHDLRKLAILKD</sequence>